<protein>
    <submittedName>
        <fullName evidence="1">Uncharacterized protein</fullName>
    </submittedName>
</protein>
<evidence type="ECO:0000313" key="2">
    <source>
        <dbReference type="Proteomes" id="UP000008720"/>
    </source>
</evidence>
<keyword evidence="2" id="KW-1185">Reference proteome</keyword>
<organism evidence="1 2">
    <name type="scientific">Marivirga tractuosa (strain ATCC 23168 / DSM 4126 / NBRC 15989 / NCIMB 1408 / VKM B-1430 / H-43)</name>
    <name type="common">Microscilla tractuosa</name>
    <name type="synonym">Flexibacter tractuosus</name>
    <dbReference type="NCBI Taxonomy" id="643867"/>
    <lineage>
        <taxon>Bacteria</taxon>
        <taxon>Pseudomonadati</taxon>
        <taxon>Bacteroidota</taxon>
        <taxon>Cytophagia</taxon>
        <taxon>Cytophagales</taxon>
        <taxon>Marivirgaceae</taxon>
        <taxon>Marivirga</taxon>
    </lineage>
</organism>
<proteinExistence type="predicted"/>
<dbReference type="EMBL" id="CP002349">
    <property type="protein sequence ID" value="ADR21870.1"/>
    <property type="molecule type" value="Genomic_DNA"/>
</dbReference>
<reference evidence="1 2" key="1">
    <citation type="journal article" date="2011" name="Stand. Genomic Sci.">
        <title>Complete genome sequence of Marivirga tractuosa type strain (H-43).</title>
        <authorList>
            <person name="Pagani I."/>
            <person name="Chertkov O."/>
            <person name="Lapidus A."/>
            <person name="Lucas S."/>
            <person name="Del Rio T.G."/>
            <person name="Tice H."/>
            <person name="Copeland A."/>
            <person name="Cheng J.F."/>
            <person name="Nolan M."/>
            <person name="Saunders E."/>
            <person name="Pitluck S."/>
            <person name="Held B."/>
            <person name="Goodwin L."/>
            <person name="Liolios K."/>
            <person name="Ovchinikova G."/>
            <person name="Ivanova N."/>
            <person name="Mavromatis K."/>
            <person name="Pati A."/>
            <person name="Chen A."/>
            <person name="Palaniappan K."/>
            <person name="Land M."/>
            <person name="Hauser L."/>
            <person name="Jeffries C.D."/>
            <person name="Detter J.C."/>
            <person name="Han C."/>
            <person name="Tapia R."/>
            <person name="Ngatchou-Djao O.D."/>
            <person name="Rohde M."/>
            <person name="Goker M."/>
            <person name="Spring S."/>
            <person name="Sikorski J."/>
            <person name="Woyke T."/>
            <person name="Bristow J."/>
            <person name="Eisen J.A."/>
            <person name="Markowitz V."/>
            <person name="Hugenholtz P."/>
            <person name="Klenk H.P."/>
            <person name="Kyrpides N.C."/>
        </authorList>
    </citation>
    <scope>NUCLEOTIDE SEQUENCE [LARGE SCALE GENOMIC DNA]</scope>
    <source>
        <strain evidence="2">ATCC 23168 / DSM 4126 / NBRC 15989 / NCIMB 1408 / VKM B-1430 / H-43</strain>
    </source>
</reference>
<name>E4TSR0_MARTH</name>
<sequence>MERFNPNTEIENNAAGILEILVEDVVNTDLVETDEHDDSSDDLVDSIQKFVSSTLEITLIEKNNHISENQSIYPYFSIAKGFQVIDTPPPQFL</sequence>
<dbReference type="KEGG" id="mtt:Ftrac_1883"/>
<dbReference type="STRING" id="643867.Ftrac_1883"/>
<dbReference type="HOGENOM" id="CLU_2396206_0_0_10"/>
<accession>E4TSR0</accession>
<dbReference type="AlphaFoldDB" id="E4TSR0"/>
<evidence type="ECO:0000313" key="1">
    <source>
        <dbReference type="EMBL" id="ADR21870.1"/>
    </source>
</evidence>
<dbReference type="Proteomes" id="UP000008720">
    <property type="component" value="Chromosome"/>
</dbReference>
<gene>
    <name evidence="1" type="ordered locus">Ftrac_1883</name>
</gene>